<reference evidence="1 2" key="1">
    <citation type="submission" date="2012-08" db="EMBL/GenBank/DDBJ databases">
        <authorList>
            <person name="Harkins D.M."/>
            <person name="Durkin A.S."/>
            <person name="Selengut J.D."/>
            <person name="Sanka R."/>
            <person name="DePew J."/>
            <person name="Purushe J."/>
            <person name="Matthias M.A."/>
            <person name="Vinetz J.M."/>
            <person name="Sutton G.G."/>
            <person name="Nelson W.C."/>
            <person name="Fouts D.E."/>
        </authorList>
    </citation>
    <scope>NUCLEOTIDE SEQUENCE [LARGE SCALE GENOMIC DNA]</scope>
    <source>
        <strain evidence="1 2">MMD4847</strain>
    </source>
</reference>
<proteinExistence type="predicted"/>
<organism evidence="1 2">
    <name type="scientific">Leptospira licerasiae str. MMD4847</name>
    <dbReference type="NCBI Taxonomy" id="1049971"/>
    <lineage>
        <taxon>Bacteria</taxon>
        <taxon>Pseudomonadati</taxon>
        <taxon>Spirochaetota</taxon>
        <taxon>Spirochaetia</taxon>
        <taxon>Leptospirales</taxon>
        <taxon>Leptospiraceae</taxon>
        <taxon>Leptospira</taxon>
    </lineage>
</organism>
<keyword evidence="2" id="KW-1185">Reference proteome</keyword>
<name>A0ABN0HBJ8_9LEPT</name>
<accession>A0ABN0HBJ8</accession>
<evidence type="ECO:0000313" key="1">
    <source>
        <dbReference type="EMBL" id="EJZ43044.1"/>
    </source>
</evidence>
<protein>
    <submittedName>
        <fullName evidence="1">Uncharacterized protein</fullName>
    </submittedName>
</protein>
<evidence type="ECO:0000313" key="2">
    <source>
        <dbReference type="Proteomes" id="UP000018720"/>
    </source>
</evidence>
<comment type="caution">
    <text evidence="1">The sequence shown here is derived from an EMBL/GenBank/DDBJ whole genome shotgun (WGS) entry which is preliminary data.</text>
</comment>
<dbReference type="EMBL" id="AHOM02000004">
    <property type="protein sequence ID" value="EJZ43044.1"/>
    <property type="molecule type" value="Genomic_DNA"/>
</dbReference>
<dbReference type="Proteomes" id="UP000018720">
    <property type="component" value="Unassembled WGS sequence"/>
</dbReference>
<gene>
    <name evidence="1" type="ORF">LEP1GSC178_2752</name>
</gene>
<sequence>MDFFFRNLEIEVFKNMRRSNFYSQILYRKNCFGWAIPLQVLS</sequence>